<organism evidence="2 3">
    <name type="scientific">Platanthera guangdongensis</name>
    <dbReference type="NCBI Taxonomy" id="2320717"/>
    <lineage>
        <taxon>Eukaryota</taxon>
        <taxon>Viridiplantae</taxon>
        <taxon>Streptophyta</taxon>
        <taxon>Embryophyta</taxon>
        <taxon>Tracheophyta</taxon>
        <taxon>Spermatophyta</taxon>
        <taxon>Magnoliopsida</taxon>
        <taxon>Liliopsida</taxon>
        <taxon>Asparagales</taxon>
        <taxon>Orchidaceae</taxon>
        <taxon>Orchidoideae</taxon>
        <taxon>Orchideae</taxon>
        <taxon>Orchidinae</taxon>
        <taxon>Platanthera</taxon>
    </lineage>
</organism>
<dbReference type="Proteomes" id="UP001412067">
    <property type="component" value="Unassembled WGS sequence"/>
</dbReference>
<feature type="region of interest" description="Disordered" evidence="1">
    <location>
        <begin position="1"/>
        <end position="23"/>
    </location>
</feature>
<evidence type="ECO:0000313" key="2">
    <source>
        <dbReference type="EMBL" id="KAK8966522.1"/>
    </source>
</evidence>
<gene>
    <name evidence="2" type="ORF">KSP40_PGU002062</name>
</gene>
<evidence type="ECO:0000256" key="1">
    <source>
        <dbReference type="SAM" id="MobiDB-lite"/>
    </source>
</evidence>
<evidence type="ECO:0000313" key="3">
    <source>
        <dbReference type="Proteomes" id="UP001412067"/>
    </source>
</evidence>
<name>A0ABR2MQN8_9ASPA</name>
<proteinExistence type="predicted"/>
<dbReference type="EMBL" id="JBBWWR010000005">
    <property type="protein sequence ID" value="KAK8966522.1"/>
    <property type="molecule type" value="Genomic_DNA"/>
</dbReference>
<comment type="caution">
    <text evidence="2">The sequence shown here is derived from an EMBL/GenBank/DDBJ whole genome shotgun (WGS) entry which is preliminary data.</text>
</comment>
<keyword evidence="3" id="KW-1185">Reference proteome</keyword>
<sequence>MPPNPLQSHFPHQPIAILSPTTPPKDFSGSGDVCLRLPRAIDESRAGPLSISRRYCRRIPVFCPTTAAGILSSYDPTTNLPWLPATSPSGISVHGCDLTKPIPLRQSLQQLS</sequence>
<protein>
    <submittedName>
        <fullName evidence="2">Uncharacterized protein</fullName>
    </submittedName>
</protein>
<reference evidence="2 3" key="1">
    <citation type="journal article" date="2022" name="Nat. Plants">
        <title>Genomes of leafy and leafless Platanthera orchids illuminate the evolution of mycoheterotrophy.</title>
        <authorList>
            <person name="Li M.H."/>
            <person name="Liu K.W."/>
            <person name="Li Z."/>
            <person name="Lu H.C."/>
            <person name="Ye Q.L."/>
            <person name="Zhang D."/>
            <person name="Wang J.Y."/>
            <person name="Li Y.F."/>
            <person name="Zhong Z.M."/>
            <person name="Liu X."/>
            <person name="Yu X."/>
            <person name="Liu D.K."/>
            <person name="Tu X.D."/>
            <person name="Liu B."/>
            <person name="Hao Y."/>
            <person name="Liao X.Y."/>
            <person name="Jiang Y.T."/>
            <person name="Sun W.H."/>
            <person name="Chen J."/>
            <person name="Chen Y.Q."/>
            <person name="Ai Y."/>
            <person name="Zhai J.W."/>
            <person name="Wu S.S."/>
            <person name="Zhou Z."/>
            <person name="Hsiao Y.Y."/>
            <person name="Wu W.L."/>
            <person name="Chen Y.Y."/>
            <person name="Lin Y.F."/>
            <person name="Hsu J.L."/>
            <person name="Li C.Y."/>
            <person name="Wang Z.W."/>
            <person name="Zhao X."/>
            <person name="Zhong W.Y."/>
            <person name="Ma X.K."/>
            <person name="Ma L."/>
            <person name="Huang J."/>
            <person name="Chen G.Z."/>
            <person name="Huang M.Z."/>
            <person name="Huang L."/>
            <person name="Peng D.H."/>
            <person name="Luo Y.B."/>
            <person name="Zou S.Q."/>
            <person name="Chen S.P."/>
            <person name="Lan S."/>
            <person name="Tsai W.C."/>
            <person name="Van de Peer Y."/>
            <person name="Liu Z.J."/>
        </authorList>
    </citation>
    <scope>NUCLEOTIDE SEQUENCE [LARGE SCALE GENOMIC DNA]</scope>
    <source>
        <strain evidence="2">Lor288</strain>
    </source>
</reference>
<accession>A0ABR2MQN8</accession>